<comment type="caution">
    <text evidence="2">The sequence shown here is derived from an EMBL/GenBank/DDBJ whole genome shotgun (WGS) entry which is preliminary data.</text>
</comment>
<dbReference type="EMBL" id="QXFI01000021">
    <property type="protein sequence ID" value="RIV44938.1"/>
    <property type="molecule type" value="Genomic_DNA"/>
</dbReference>
<organism evidence="2 3">
    <name type="scientific">Flagellimonas pelagia</name>
    <dbReference type="NCBI Taxonomy" id="2306998"/>
    <lineage>
        <taxon>Bacteria</taxon>
        <taxon>Pseudomonadati</taxon>
        <taxon>Bacteroidota</taxon>
        <taxon>Flavobacteriia</taxon>
        <taxon>Flavobacteriales</taxon>
        <taxon>Flavobacteriaceae</taxon>
        <taxon>Flagellimonas</taxon>
    </lineage>
</organism>
<dbReference type="AlphaFoldDB" id="A0A3A1NHR4"/>
<name>A0A3A1NHR4_9FLAO</name>
<reference evidence="2 3" key="1">
    <citation type="submission" date="2018-08" db="EMBL/GenBank/DDBJ databases">
        <title>Proposal of Muricauda 72 sp.nov. and Muricauda NH166 sp.nov., isolated from seawater.</title>
        <authorList>
            <person name="Cheng H."/>
            <person name="Wu Y.-H."/>
            <person name="Guo L.-L."/>
            <person name="Xu X.-W."/>
        </authorList>
    </citation>
    <scope>NUCLEOTIDE SEQUENCE [LARGE SCALE GENOMIC DNA]</scope>
    <source>
        <strain evidence="2 3">72</strain>
    </source>
</reference>
<accession>A0A3A1NHR4</accession>
<sequence length="89" mass="10470">MSAQQKKTTGHLVKNRKPWKNPKPQATMLIKNHDHKSMTGPLAKNRKPGVDLCKTYPIVFRERRKLTGPLAKNTRPEHRNYWEPEEWAQ</sequence>
<evidence type="ECO:0000256" key="1">
    <source>
        <dbReference type="SAM" id="MobiDB-lite"/>
    </source>
</evidence>
<evidence type="ECO:0000313" key="3">
    <source>
        <dbReference type="Proteomes" id="UP000266691"/>
    </source>
</evidence>
<dbReference type="Proteomes" id="UP000266691">
    <property type="component" value="Unassembled WGS sequence"/>
</dbReference>
<protein>
    <submittedName>
        <fullName evidence="2">Uncharacterized protein</fullName>
    </submittedName>
</protein>
<gene>
    <name evidence="2" type="ORF">D2V05_08240</name>
</gene>
<proteinExistence type="predicted"/>
<feature type="region of interest" description="Disordered" evidence="1">
    <location>
        <begin position="1"/>
        <end position="25"/>
    </location>
</feature>
<feature type="region of interest" description="Disordered" evidence="1">
    <location>
        <begin position="70"/>
        <end position="89"/>
    </location>
</feature>
<evidence type="ECO:0000313" key="2">
    <source>
        <dbReference type="EMBL" id="RIV44938.1"/>
    </source>
</evidence>